<dbReference type="EMBL" id="RHIB01000001">
    <property type="protein sequence ID" value="RNA70618.1"/>
    <property type="molecule type" value="Genomic_DNA"/>
</dbReference>
<keyword evidence="3 5" id="KW-0694">RNA-binding</keyword>
<dbReference type="PANTHER" id="PTHR15239">
    <property type="entry name" value="NUCLEAR EXPORT MEDIATOR FACTOR NEMF"/>
    <property type="match status" value="1"/>
</dbReference>
<evidence type="ECO:0000256" key="6">
    <source>
        <dbReference type="SAM" id="MobiDB-lite"/>
    </source>
</evidence>
<keyword evidence="9" id="KW-1185">Reference proteome</keyword>
<evidence type="ECO:0000259" key="7">
    <source>
        <dbReference type="Pfam" id="PF05670"/>
    </source>
</evidence>
<gene>
    <name evidence="5" type="primary">rqcH</name>
    <name evidence="8" type="ORF">EBO34_06880</name>
</gene>
<feature type="compositionally biased region" description="Basic and acidic residues" evidence="6">
    <location>
        <begin position="447"/>
        <end position="459"/>
    </location>
</feature>
<evidence type="ECO:0000256" key="2">
    <source>
        <dbReference type="ARBA" id="ARBA00022730"/>
    </source>
</evidence>
<feature type="region of interest" description="Disordered" evidence="6">
    <location>
        <begin position="440"/>
        <end position="460"/>
    </location>
</feature>
<evidence type="ECO:0000256" key="5">
    <source>
        <dbReference type="HAMAP-Rule" id="MF_00844"/>
    </source>
</evidence>
<dbReference type="PANTHER" id="PTHR15239:SF6">
    <property type="entry name" value="RIBOSOME QUALITY CONTROL COMPLEX SUBUNIT NEMF"/>
    <property type="match status" value="1"/>
</dbReference>
<dbReference type="InterPro" id="IPR051608">
    <property type="entry name" value="RQC_Subunit_NEMF"/>
</dbReference>
<feature type="domain" description="NFACT RNA-binding" evidence="7">
    <location>
        <begin position="455"/>
        <end position="543"/>
    </location>
</feature>
<comment type="caution">
    <text evidence="8">The sequence shown here is derived from an EMBL/GenBank/DDBJ whole genome shotgun (WGS) entry which is preliminary data.</text>
</comment>
<dbReference type="Gene3D" id="1.10.8.50">
    <property type="match status" value="1"/>
</dbReference>
<feature type="coiled-coil region" evidence="5">
    <location>
        <begin position="287"/>
        <end position="325"/>
    </location>
</feature>
<comment type="subunit">
    <text evidence="5">Associates with stalled 50S ribosomal subunits. Binds to RqcP.</text>
</comment>
<dbReference type="AlphaFoldDB" id="A0A3M7TYD5"/>
<dbReference type="Pfam" id="PF05670">
    <property type="entry name" value="NFACT-R_1"/>
    <property type="match status" value="1"/>
</dbReference>
<name>A0A3M7TYD5_9BACI</name>
<evidence type="ECO:0000256" key="4">
    <source>
        <dbReference type="ARBA" id="ARBA00022917"/>
    </source>
</evidence>
<dbReference type="Gene3D" id="2.30.310.10">
    <property type="entry name" value="ibrinogen binding protein from staphylococcus aureus domain"/>
    <property type="match status" value="1"/>
</dbReference>
<proteinExistence type="inferred from homology"/>
<protein>
    <recommendedName>
        <fullName evidence="5">Rqc2 homolog RqcH</fullName>
        <shortName evidence="5">RqcH</shortName>
    </recommendedName>
</protein>
<sequence>MITMAFDGIVTKAVTDSLNETLVSGRITKVHQPYKSDLVITVRARGRNHALFISVNSSFARFHLTKEKYENPKEPPMFCMLLRKHLEGGLVERIEQDGLERIVTFYIKGRNELGDVSKKKLVLELMGRHSNLILVDDEEGMILDSIKHIPPSLSTYRTVLPGQQYKEPPHLDKLNPLEADETTVLKKIQFQSGKIDKQLVGKFSGLSPLIVREMFHRAGLVNPDTLPGAFTSLLASVKEKKYTPQIVTGKKEEAFSVIDLDHIQGEKLTFDTVHEMLDRYFYGKAQRDRVKQQAHDLERMLRNEYSKNKKKIKKLENTLKDSEKAARFQRYGELLTAHMHAITQGDKEVEVIDYYHPDQATVTISLDPQKSPSGNAQQYFKKYNKLKNSVAVVKEQIVKAQEEMAYLDQVIQQVETAAPADLEDIREELADEGYIKKRRVGKKKKNNDKPQPEKYKSSEGVDILVGKNNKQNEYVTNRLARQDDTWLHTKDIPGSHVVIRSQDFTEVTLHEAANLAAYFSKARRSGQVPVDYTLIRHVKKPSGAKPGYVIYDNQTTLFVTPDEDQVRELRVK</sequence>
<dbReference type="GO" id="GO:0072344">
    <property type="term" value="P:rescue of stalled ribosome"/>
    <property type="evidence" value="ECO:0007669"/>
    <property type="project" value="UniProtKB-UniRule"/>
</dbReference>
<evidence type="ECO:0000313" key="9">
    <source>
        <dbReference type="Proteomes" id="UP000278746"/>
    </source>
</evidence>
<keyword evidence="5" id="KW-0175">Coiled coil</keyword>
<dbReference type="GO" id="GO:0043023">
    <property type="term" value="F:ribosomal large subunit binding"/>
    <property type="evidence" value="ECO:0007669"/>
    <property type="project" value="UniProtKB-UniRule"/>
</dbReference>
<keyword evidence="1 5" id="KW-0820">tRNA-binding</keyword>
<comment type="similarity">
    <text evidence="5">Belongs to the NEMF family.</text>
</comment>
<evidence type="ECO:0000256" key="1">
    <source>
        <dbReference type="ARBA" id="ARBA00022555"/>
    </source>
</evidence>
<dbReference type="InterPro" id="IPR008532">
    <property type="entry name" value="NFACT_RNA-bd"/>
</dbReference>
<keyword evidence="4 5" id="KW-0648">Protein biosynthesis</keyword>
<accession>A0A3M7TYD5</accession>
<dbReference type="Gene3D" id="3.40.970.40">
    <property type="entry name" value="fibrinogen binding protein from staphylococcus aureus domain like"/>
    <property type="match status" value="1"/>
</dbReference>
<dbReference type="OrthoDB" id="9766163at2"/>
<dbReference type="GO" id="GO:0000049">
    <property type="term" value="F:tRNA binding"/>
    <property type="evidence" value="ECO:0007669"/>
    <property type="project" value="UniProtKB-UniRule"/>
</dbReference>
<dbReference type="Proteomes" id="UP000278746">
    <property type="component" value="Unassembled WGS sequence"/>
</dbReference>
<dbReference type="FunFam" id="2.30.310.10:FF:000004">
    <property type="entry name" value="Fibronectin-binding protein A"/>
    <property type="match status" value="1"/>
</dbReference>
<reference evidence="8 9" key="1">
    <citation type="submission" date="2018-10" db="EMBL/GenBank/DDBJ databases">
        <title>Bacillus Keqinensis sp. nov., a moderately halophilic bacterium isolated from a saline-alkaline lake.</title>
        <authorList>
            <person name="Wang H."/>
        </authorList>
    </citation>
    <scope>NUCLEOTIDE SEQUENCE [LARGE SCALE GENOMIC DNA]</scope>
    <source>
        <strain evidence="8 9">KQ-3</strain>
    </source>
</reference>
<dbReference type="GO" id="GO:1990112">
    <property type="term" value="C:RQC complex"/>
    <property type="evidence" value="ECO:0007669"/>
    <property type="project" value="TreeGrafter"/>
</dbReference>
<organism evidence="8 9">
    <name type="scientific">Alteribacter keqinensis</name>
    <dbReference type="NCBI Taxonomy" id="2483800"/>
    <lineage>
        <taxon>Bacteria</taxon>
        <taxon>Bacillati</taxon>
        <taxon>Bacillota</taxon>
        <taxon>Bacilli</taxon>
        <taxon>Bacillales</taxon>
        <taxon>Bacillaceae</taxon>
        <taxon>Alteribacter</taxon>
    </lineage>
</organism>
<dbReference type="Pfam" id="PF05833">
    <property type="entry name" value="NFACT_N"/>
    <property type="match status" value="1"/>
</dbReference>
<evidence type="ECO:0000313" key="8">
    <source>
        <dbReference type="EMBL" id="RNA70618.1"/>
    </source>
</evidence>
<dbReference type="GO" id="GO:0019843">
    <property type="term" value="F:rRNA binding"/>
    <property type="evidence" value="ECO:0007669"/>
    <property type="project" value="UniProtKB-UniRule"/>
</dbReference>
<evidence type="ECO:0000256" key="3">
    <source>
        <dbReference type="ARBA" id="ARBA00022884"/>
    </source>
</evidence>
<dbReference type="HAMAP" id="MF_00844_B">
    <property type="entry name" value="RqcH_B"/>
    <property type="match status" value="1"/>
</dbReference>
<keyword evidence="2 5" id="KW-0699">rRNA-binding</keyword>
<comment type="function">
    <text evidence="5">Key component of the ribosome quality control system (RQC), a ribosome-associated complex that mediates the extraction of incompletely synthesized nascent chains from stalled ribosomes and their subsequent degradation. RqcH recruits Ala-charged tRNA, and with RqcP directs the elongation of stalled nascent chains on 50S ribosomal subunits, leading to non-templated C-terminal alanine extensions (Ala tail). The Ala tail promotes nascent chain degradation. May add between 1 and at least 8 Ala residues. Binds to stalled 50S ribosomal subunits.</text>
</comment>
<dbReference type="InterPro" id="IPR043682">
    <property type="entry name" value="RqcH_bacterial"/>
</dbReference>